<dbReference type="EMBL" id="CP046916">
    <property type="protein sequence ID" value="QGZ66426.1"/>
    <property type="molecule type" value="Genomic_DNA"/>
</dbReference>
<gene>
    <name evidence="3" type="ORF">FAZ98_32100</name>
</gene>
<feature type="signal peptide" evidence="2">
    <location>
        <begin position="1"/>
        <end position="25"/>
    </location>
</feature>
<feature type="compositionally biased region" description="Basic and acidic residues" evidence="1">
    <location>
        <begin position="53"/>
        <end position="69"/>
    </location>
</feature>
<feature type="chain" id="PRO_5031321153" evidence="2">
    <location>
        <begin position="26"/>
        <end position="101"/>
    </location>
</feature>
<organism evidence="3 4">
    <name type="scientific">Paraburkholderia acidisoli</name>
    <dbReference type="NCBI Taxonomy" id="2571748"/>
    <lineage>
        <taxon>Bacteria</taxon>
        <taxon>Pseudomonadati</taxon>
        <taxon>Pseudomonadota</taxon>
        <taxon>Betaproteobacteria</taxon>
        <taxon>Burkholderiales</taxon>
        <taxon>Burkholderiaceae</taxon>
        <taxon>Paraburkholderia</taxon>
    </lineage>
</organism>
<dbReference type="Proteomes" id="UP000433577">
    <property type="component" value="Chromosome 4"/>
</dbReference>
<feature type="region of interest" description="Disordered" evidence="1">
    <location>
        <begin position="27"/>
        <end position="101"/>
    </location>
</feature>
<proteinExistence type="predicted"/>
<feature type="compositionally biased region" description="Polar residues" evidence="1">
    <location>
        <begin position="73"/>
        <end position="87"/>
    </location>
</feature>
<dbReference type="OrthoDB" id="9103790at2"/>
<dbReference type="AlphaFoldDB" id="A0A7Z2JJ46"/>
<evidence type="ECO:0000313" key="3">
    <source>
        <dbReference type="EMBL" id="QGZ66426.1"/>
    </source>
</evidence>
<protein>
    <submittedName>
        <fullName evidence="3">DUF4148 domain-containing protein</fullName>
    </submittedName>
</protein>
<accession>A0A7Z2JJ46</accession>
<reference evidence="3 4" key="1">
    <citation type="submission" date="2019-12" db="EMBL/GenBank/DDBJ databases">
        <title>Paraburkholderia acidiphila 7Q-K02 sp. nov and Paraburkholderia acidisoli DHF22 sp. nov., two strains isolated from forest soil.</title>
        <authorList>
            <person name="Gao Z."/>
            <person name="Qiu L."/>
        </authorList>
    </citation>
    <scope>NUCLEOTIDE SEQUENCE [LARGE SCALE GENOMIC DNA]</scope>
    <source>
        <strain evidence="3 4">DHF22</strain>
    </source>
</reference>
<keyword evidence="2" id="KW-0732">Signal</keyword>
<sequence length="101" mass="10750">MNQQRKWFAVAAAVSVMMLAEPAFAQNAPADTSGTAASASTAKPTKAQRKQARKEARARKNAELSKLEKNGYNPATSNDSTYPQDIQNAEKKANAAPGANQ</sequence>
<dbReference type="KEGG" id="pacs:FAZ98_32100"/>
<dbReference type="RefSeq" id="WP_158957751.1">
    <property type="nucleotide sequence ID" value="NZ_CP046916.1"/>
</dbReference>
<feature type="compositionally biased region" description="Low complexity" evidence="1">
    <location>
        <begin position="28"/>
        <end position="45"/>
    </location>
</feature>
<evidence type="ECO:0000313" key="4">
    <source>
        <dbReference type="Proteomes" id="UP000433577"/>
    </source>
</evidence>
<name>A0A7Z2JJ46_9BURK</name>
<evidence type="ECO:0000256" key="1">
    <source>
        <dbReference type="SAM" id="MobiDB-lite"/>
    </source>
</evidence>
<evidence type="ECO:0000256" key="2">
    <source>
        <dbReference type="SAM" id="SignalP"/>
    </source>
</evidence>
<keyword evidence="4" id="KW-1185">Reference proteome</keyword>